<protein>
    <recommendedName>
        <fullName evidence="3">Alanine--tRNA ligase</fullName>
    </recommendedName>
    <alternativeName>
        <fullName evidence="6">Alanyl-tRNA synthetase</fullName>
    </alternativeName>
</protein>
<evidence type="ECO:0000256" key="6">
    <source>
        <dbReference type="ARBA" id="ARBA00032577"/>
    </source>
</evidence>
<dbReference type="InterPro" id="IPR018165">
    <property type="entry name" value="Ala-tRNA-synth_IIc_core"/>
</dbReference>
<gene>
    <name evidence="8" type="ORF">AVO45_07680</name>
</gene>
<accession>A0A0X3TYZ0</accession>
<dbReference type="GO" id="GO:0046872">
    <property type="term" value="F:metal ion binding"/>
    <property type="evidence" value="ECO:0007669"/>
    <property type="project" value="UniProtKB-KW"/>
</dbReference>
<comment type="cofactor">
    <cofactor evidence="1">
        <name>Zn(2+)</name>
        <dbReference type="ChEBI" id="CHEBI:29105"/>
    </cofactor>
</comment>
<evidence type="ECO:0000256" key="3">
    <source>
        <dbReference type="ARBA" id="ARBA00017959"/>
    </source>
</evidence>
<dbReference type="OrthoDB" id="9812949at2"/>
<organism evidence="8 9">
    <name type="scientific">Ruegeria marisrubri</name>
    <dbReference type="NCBI Taxonomy" id="1685379"/>
    <lineage>
        <taxon>Bacteria</taxon>
        <taxon>Pseudomonadati</taxon>
        <taxon>Pseudomonadota</taxon>
        <taxon>Alphaproteobacteria</taxon>
        <taxon>Rhodobacterales</taxon>
        <taxon>Roseobacteraceae</taxon>
        <taxon>Ruegeria</taxon>
    </lineage>
</organism>
<dbReference type="PANTHER" id="PTHR43462">
    <property type="entry name" value="ALANYL-TRNA EDITING PROTEIN"/>
    <property type="match status" value="1"/>
</dbReference>
<dbReference type="GO" id="GO:0006419">
    <property type="term" value="P:alanyl-tRNA aminoacylation"/>
    <property type="evidence" value="ECO:0007669"/>
    <property type="project" value="InterPro"/>
</dbReference>
<sequence length="240" mass="26029">MSTDMLFRENAYLRVSEATVTGHTDEGGVILDRSLFYPTGGGQPGDSGRLEWSGGEMSVATAVKGQGAEIVLVPAEGSSLPPVGAPVTQHLDSDRRYRHMRVHTALHLLSVVLPFEVSGGAIGAEKGRLDFNMPEAPQDKEALRQQLQALIDQDLPVTEDWITDEELDANPGLVKTMSVSPPRGSGRVRLIRIGEGPDQIDLQPCGGTHVARTGEIGPIRLGKIEKKGKQNRRVYLHLDR</sequence>
<keyword evidence="4" id="KW-0479">Metal-binding</keyword>
<keyword evidence="8" id="KW-0378">Hydrolase</keyword>
<dbReference type="RefSeq" id="WP_068346615.1">
    <property type="nucleotide sequence ID" value="NZ_LQBQ01000012.1"/>
</dbReference>
<dbReference type="InterPro" id="IPR009000">
    <property type="entry name" value="Transl_B-barrel_sf"/>
</dbReference>
<dbReference type="GO" id="GO:0005737">
    <property type="term" value="C:cytoplasm"/>
    <property type="evidence" value="ECO:0007669"/>
    <property type="project" value="UniProtKB-SubCell"/>
</dbReference>
<reference evidence="8 9" key="1">
    <citation type="submission" date="2015-12" db="EMBL/GenBank/DDBJ databases">
        <authorList>
            <person name="Shamseldin A."/>
            <person name="Moawad H."/>
            <person name="Abd El-Rahim W.M."/>
            <person name="Sadowsky M.J."/>
        </authorList>
    </citation>
    <scope>NUCLEOTIDE SEQUENCE [LARGE SCALE GENOMIC DNA]</scope>
    <source>
        <strain evidence="8 9">ZGT118</strain>
    </source>
</reference>
<evidence type="ECO:0000256" key="5">
    <source>
        <dbReference type="ARBA" id="ARBA00022833"/>
    </source>
</evidence>
<dbReference type="Gene3D" id="2.40.30.130">
    <property type="match status" value="1"/>
</dbReference>
<dbReference type="InterPro" id="IPR051335">
    <property type="entry name" value="Alanyl-tRNA_Editing_Enzymes"/>
</dbReference>
<dbReference type="PROSITE" id="PS50860">
    <property type="entry name" value="AA_TRNA_LIGASE_II_ALA"/>
    <property type="match status" value="1"/>
</dbReference>
<evidence type="ECO:0000256" key="4">
    <source>
        <dbReference type="ARBA" id="ARBA00022723"/>
    </source>
</evidence>
<dbReference type="GO" id="GO:0005524">
    <property type="term" value="F:ATP binding"/>
    <property type="evidence" value="ECO:0007669"/>
    <property type="project" value="InterPro"/>
</dbReference>
<dbReference type="GO" id="GO:0004813">
    <property type="term" value="F:alanine-tRNA ligase activity"/>
    <property type="evidence" value="ECO:0007669"/>
    <property type="project" value="InterPro"/>
</dbReference>
<dbReference type="SMART" id="SM00863">
    <property type="entry name" value="tRNA_SAD"/>
    <property type="match status" value="1"/>
</dbReference>
<name>A0A0X3TYZ0_9RHOB</name>
<dbReference type="Pfam" id="PF01411">
    <property type="entry name" value="tRNA-synt_2c"/>
    <property type="match status" value="1"/>
</dbReference>
<evidence type="ECO:0000313" key="9">
    <source>
        <dbReference type="Proteomes" id="UP000053791"/>
    </source>
</evidence>
<dbReference type="STRING" id="1685379.AVO45_07680"/>
<feature type="domain" description="Alanyl-transfer RNA synthetases family profile" evidence="7">
    <location>
        <begin position="1"/>
        <end position="234"/>
    </location>
</feature>
<dbReference type="Gene3D" id="3.30.980.10">
    <property type="entry name" value="Threonyl-trna Synthetase, Chain A, domain 2"/>
    <property type="match status" value="1"/>
</dbReference>
<dbReference type="InterPro" id="IPR018163">
    <property type="entry name" value="Thr/Ala-tRNA-synth_IIc_edit"/>
</dbReference>
<comment type="caution">
    <text evidence="8">The sequence shown here is derived from an EMBL/GenBank/DDBJ whole genome shotgun (WGS) entry which is preliminary data.</text>
</comment>
<dbReference type="SUPFAM" id="SSF50447">
    <property type="entry name" value="Translation proteins"/>
    <property type="match status" value="1"/>
</dbReference>
<evidence type="ECO:0000256" key="2">
    <source>
        <dbReference type="ARBA" id="ARBA00004496"/>
    </source>
</evidence>
<keyword evidence="9" id="KW-1185">Reference proteome</keyword>
<dbReference type="GO" id="GO:0003676">
    <property type="term" value="F:nucleic acid binding"/>
    <property type="evidence" value="ECO:0007669"/>
    <property type="project" value="InterPro"/>
</dbReference>
<proteinExistence type="predicted"/>
<dbReference type="EMBL" id="LQBQ01000012">
    <property type="protein sequence ID" value="KUJ80897.1"/>
    <property type="molecule type" value="Genomic_DNA"/>
</dbReference>
<dbReference type="SUPFAM" id="SSF55186">
    <property type="entry name" value="ThrRS/AlaRS common domain"/>
    <property type="match status" value="1"/>
</dbReference>
<dbReference type="Pfam" id="PF07973">
    <property type="entry name" value="tRNA_SAD"/>
    <property type="match status" value="1"/>
</dbReference>
<evidence type="ECO:0000259" key="7">
    <source>
        <dbReference type="PROSITE" id="PS50860"/>
    </source>
</evidence>
<keyword evidence="5" id="KW-0862">Zinc</keyword>
<dbReference type="InterPro" id="IPR012947">
    <property type="entry name" value="tRNA_SAD"/>
</dbReference>
<dbReference type="InterPro" id="IPR018164">
    <property type="entry name" value="Ala-tRNA-synth_IIc_N"/>
</dbReference>
<dbReference type="AlphaFoldDB" id="A0A0X3TYZ0"/>
<comment type="subcellular location">
    <subcellularLocation>
        <location evidence="2">Cytoplasm</location>
    </subcellularLocation>
</comment>
<evidence type="ECO:0000313" key="8">
    <source>
        <dbReference type="EMBL" id="KUJ80897.1"/>
    </source>
</evidence>
<dbReference type="Proteomes" id="UP000053791">
    <property type="component" value="Unassembled WGS sequence"/>
</dbReference>
<dbReference type="GO" id="GO:0002161">
    <property type="term" value="F:aminoacyl-tRNA deacylase activity"/>
    <property type="evidence" value="ECO:0007669"/>
    <property type="project" value="UniProtKB-ARBA"/>
</dbReference>
<evidence type="ECO:0000256" key="1">
    <source>
        <dbReference type="ARBA" id="ARBA00001947"/>
    </source>
</evidence>
<dbReference type="PANTHER" id="PTHR43462:SF1">
    <property type="entry name" value="ALANYL-TRNA EDITING PROTEIN AARSD1"/>
    <property type="match status" value="1"/>
</dbReference>